<dbReference type="Proteomes" id="UP001177140">
    <property type="component" value="Unassembled WGS sequence"/>
</dbReference>
<evidence type="ECO:0000313" key="4">
    <source>
        <dbReference type="Proteomes" id="UP001177140"/>
    </source>
</evidence>
<organism evidence="3 4">
    <name type="scientific">Papaver nudicaule</name>
    <name type="common">Iceland poppy</name>
    <dbReference type="NCBI Taxonomy" id="74823"/>
    <lineage>
        <taxon>Eukaryota</taxon>
        <taxon>Viridiplantae</taxon>
        <taxon>Streptophyta</taxon>
        <taxon>Embryophyta</taxon>
        <taxon>Tracheophyta</taxon>
        <taxon>Spermatophyta</taxon>
        <taxon>Magnoliopsida</taxon>
        <taxon>Ranunculales</taxon>
        <taxon>Papaveraceae</taxon>
        <taxon>Papaveroideae</taxon>
        <taxon>Papaver</taxon>
    </lineage>
</organism>
<accession>A0AA41VKA3</accession>
<evidence type="ECO:0000313" key="3">
    <source>
        <dbReference type="EMBL" id="MCL7042827.1"/>
    </source>
</evidence>
<evidence type="ECO:0000256" key="2">
    <source>
        <dbReference type="SAM" id="MobiDB-lite"/>
    </source>
</evidence>
<sequence length="364" mass="41253">MVAISLYRGNLHKAPDAPRKWLMPRRNISLKDFRLLSRKRDKTLSTKITTSLTDTAIVPVPNPKNPNLYTNPNPNLENLIEVKEDEEEVKQHPTGVDDAQCHIAKEEVDELVLSVDVKSEELLETDPGLKNGVDGTSQEQPTTPNVCINVDLPTEKEKKKRELEEKLEVLNGRKHNLVQMLKQILNAEEEMKRRNNALASGIRPPAPLQVETSDLGSPRQAVTRAGLEANHCGDLEGESEDHSPQNAHVRHFQRMRSTSPSGSSPRRKSSHSSFQPSAQNPQSPKTHGISSFCCSYSVASQVSYTLCQWFLSFSQNPSFKTQQNKIYHGRTWEDQTGNKRQGEVRTNGWRRRRKGYRRTNICDF</sequence>
<name>A0AA41VKA3_PAPNU</name>
<keyword evidence="1" id="KW-0175">Coiled coil</keyword>
<feature type="compositionally biased region" description="Polar residues" evidence="2">
    <location>
        <begin position="274"/>
        <end position="286"/>
    </location>
</feature>
<dbReference type="GO" id="GO:0009507">
    <property type="term" value="C:chloroplast"/>
    <property type="evidence" value="ECO:0007669"/>
    <property type="project" value="TreeGrafter"/>
</dbReference>
<feature type="coiled-coil region" evidence="1">
    <location>
        <begin position="160"/>
        <end position="197"/>
    </location>
</feature>
<dbReference type="AlphaFoldDB" id="A0AA41VKA3"/>
<proteinExistence type="predicted"/>
<feature type="region of interest" description="Disordered" evidence="2">
    <location>
        <begin position="198"/>
        <end position="219"/>
    </location>
</feature>
<comment type="caution">
    <text evidence="3">The sequence shown here is derived from an EMBL/GenBank/DDBJ whole genome shotgun (WGS) entry which is preliminary data.</text>
</comment>
<dbReference type="EMBL" id="JAJJMA010239879">
    <property type="protein sequence ID" value="MCL7042827.1"/>
    <property type="molecule type" value="Genomic_DNA"/>
</dbReference>
<dbReference type="PANTHER" id="PTHR36764">
    <property type="entry name" value="TRNA (ILE)-LYSIDINE SYNTHASE"/>
    <property type="match status" value="1"/>
</dbReference>
<feature type="region of interest" description="Disordered" evidence="2">
    <location>
        <begin position="125"/>
        <end position="144"/>
    </location>
</feature>
<evidence type="ECO:0000256" key="1">
    <source>
        <dbReference type="SAM" id="Coils"/>
    </source>
</evidence>
<dbReference type="PANTHER" id="PTHR36764:SF1">
    <property type="entry name" value="TRNA (ILE)-LYSIDINE SYNTHASE"/>
    <property type="match status" value="1"/>
</dbReference>
<reference evidence="3" key="1">
    <citation type="submission" date="2022-03" db="EMBL/GenBank/DDBJ databases">
        <title>A functionally conserved STORR gene fusion in Papaver species that diverged 16.8 million years ago.</title>
        <authorList>
            <person name="Catania T."/>
        </authorList>
    </citation>
    <scope>NUCLEOTIDE SEQUENCE</scope>
    <source>
        <strain evidence="3">S-191538</strain>
    </source>
</reference>
<protein>
    <submittedName>
        <fullName evidence="3">Uncharacterized protein</fullName>
    </submittedName>
</protein>
<gene>
    <name evidence="3" type="ORF">MKW94_005115</name>
</gene>
<feature type="compositionally biased region" description="Polar residues" evidence="2">
    <location>
        <begin position="134"/>
        <end position="144"/>
    </location>
</feature>
<feature type="compositionally biased region" description="Low complexity" evidence="2">
    <location>
        <begin position="255"/>
        <end position="264"/>
    </location>
</feature>
<keyword evidence="4" id="KW-1185">Reference proteome</keyword>
<feature type="region of interest" description="Disordered" evidence="2">
    <location>
        <begin position="253"/>
        <end position="286"/>
    </location>
</feature>